<dbReference type="InterPro" id="IPR036761">
    <property type="entry name" value="TTHA0802/YceI-like_sf"/>
</dbReference>
<evidence type="ECO:0000313" key="2">
    <source>
        <dbReference type="EMBL" id="MFD2523388.1"/>
    </source>
</evidence>
<protein>
    <submittedName>
        <fullName evidence="2">YceI family protein</fullName>
    </submittedName>
</protein>
<feature type="domain" description="Lipid/polyisoprenoid-binding YceI-like" evidence="1">
    <location>
        <begin position="25"/>
        <end position="181"/>
    </location>
</feature>
<name>A0ABW5JC67_9BACT</name>
<dbReference type="InterPro" id="IPR007372">
    <property type="entry name" value="Lipid/polyisoprenoid-bd_YceI"/>
</dbReference>
<evidence type="ECO:0000313" key="3">
    <source>
        <dbReference type="Proteomes" id="UP001597510"/>
    </source>
</evidence>
<reference evidence="3" key="1">
    <citation type="journal article" date="2019" name="Int. J. Syst. Evol. Microbiol.">
        <title>The Global Catalogue of Microorganisms (GCM) 10K type strain sequencing project: providing services to taxonomists for standard genome sequencing and annotation.</title>
        <authorList>
            <consortium name="The Broad Institute Genomics Platform"/>
            <consortium name="The Broad Institute Genome Sequencing Center for Infectious Disease"/>
            <person name="Wu L."/>
            <person name="Ma J."/>
        </authorList>
    </citation>
    <scope>NUCLEOTIDE SEQUENCE [LARGE SCALE GENOMIC DNA]</scope>
    <source>
        <strain evidence="3">KCTC 52344</strain>
    </source>
</reference>
<dbReference type="Proteomes" id="UP001597510">
    <property type="component" value="Unassembled WGS sequence"/>
</dbReference>
<evidence type="ECO:0000259" key="1">
    <source>
        <dbReference type="SMART" id="SM00867"/>
    </source>
</evidence>
<proteinExistence type="predicted"/>
<dbReference type="RefSeq" id="WP_340233126.1">
    <property type="nucleotide sequence ID" value="NZ_JBBEWC010000001.1"/>
</dbReference>
<dbReference type="PANTHER" id="PTHR34406:SF1">
    <property type="entry name" value="PROTEIN YCEI"/>
    <property type="match status" value="1"/>
</dbReference>
<dbReference type="Gene3D" id="2.40.128.110">
    <property type="entry name" value="Lipid/polyisoprenoid-binding, YceI-like"/>
    <property type="match status" value="1"/>
</dbReference>
<sequence length="182" mass="20280">MLDNHFKNILLVFFLFVGLISHAQSWKPTTATITFKIKHAFGSTAEGSFKGFAGVIVFDPKNLKNTNLKASIEAKTIDTGLDIRDKTLRGSNYFDAENYPKISMISTRIETGASENEFIGYFNLTIKKTTRSIKIPFSFVQNNSIAQLKSTFEVNRLEYGIGGKSSLLKDIAIVSITLNVQQ</sequence>
<dbReference type="EMBL" id="JBHULC010000038">
    <property type="protein sequence ID" value="MFD2523388.1"/>
    <property type="molecule type" value="Genomic_DNA"/>
</dbReference>
<organism evidence="2 3">
    <name type="scientific">Emticicia soli</name>
    <dbReference type="NCBI Taxonomy" id="2027878"/>
    <lineage>
        <taxon>Bacteria</taxon>
        <taxon>Pseudomonadati</taxon>
        <taxon>Bacteroidota</taxon>
        <taxon>Cytophagia</taxon>
        <taxon>Cytophagales</taxon>
        <taxon>Leadbetterellaceae</taxon>
        <taxon>Emticicia</taxon>
    </lineage>
</organism>
<comment type="caution">
    <text evidence="2">The sequence shown here is derived from an EMBL/GenBank/DDBJ whole genome shotgun (WGS) entry which is preliminary data.</text>
</comment>
<keyword evidence="3" id="KW-1185">Reference proteome</keyword>
<dbReference type="SUPFAM" id="SSF101874">
    <property type="entry name" value="YceI-like"/>
    <property type="match status" value="1"/>
</dbReference>
<accession>A0ABW5JC67</accession>
<dbReference type="Pfam" id="PF04264">
    <property type="entry name" value="YceI"/>
    <property type="match status" value="1"/>
</dbReference>
<dbReference type="SMART" id="SM00867">
    <property type="entry name" value="YceI"/>
    <property type="match status" value="1"/>
</dbReference>
<dbReference type="PANTHER" id="PTHR34406">
    <property type="entry name" value="PROTEIN YCEI"/>
    <property type="match status" value="1"/>
</dbReference>
<gene>
    <name evidence="2" type="ORF">ACFSR2_21000</name>
</gene>